<dbReference type="InterPro" id="IPR036291">
    <property type="entry name" value="NAD(P)-bd_dom_sf"/>
</dbReference>
<gene>
    <name evidence="2" type="ORF">S01H1_80356</name>
</gene>
<evidence type="ECO:0000256" key="1">
    <source>
        <dbReference type="SAM" id="MobiDB-lite"/>
    </source>
</evidence>
<dbReference type="Gene3D" id="3.40.50.720">
    <property type="entry name" value="NAD(P)-binding Rossmann-like Domain"/>
    <property type="match status" value="1"/>
</dbReference>
<proteinExistence type="predicted"/>
<dbReference type="SUPFAM" id="SSF55347">
    <property type="entry name" value="Glyceraldehyde-3-phosphate dehydrogenase-like, C-terminal domain"/>
    <property type="match status" value="1"/>
</dbReference>
<feature type="region of interest" description="Disordered" evidence="1">
    <location>
        <begin position="177"/>
        <end position="198"/>
    </location>
</feature>
<organism evidence="2">
    <name type="scientific">marine sediment metagenome</name>
    <dbReference type="NCBI Taxonomy" id="412755"/>
    <lineage>
        <taxon>unclassified sequences</taxon>
        <taxon>metagenomes</taxon>
        <taxon>ecological metagenomes</taxon>
    </lineage>
</organism>
<feature type="non-terminal residue" evidence="2">
    <location>
        <position position="1"/>
    </location>
</feature>
<dbReference type="EMBL" id="BARS01054257">
    <property type="protein sequence ID" value="GAG47093.1"/>
    <property type="molecule type" value="Genomic_DNA"/>
</dbReference>
<evidence type="ECO:0000313" key="2">
    <source>
        <dbReference type="EMBL" id="GAG47093.1"/>
    </source>
</evidence>
<reference evidence="2" key="1">
    <citation type="journal article" date="2014" name="Front. Microbiol.">
        <title>High frequency of phylogenetically diverse reductive dehalogenase-homologous genes in deep subseafloor sedimentary metagenomes.</title>
        <authorList>
            <person name="Kawai M."/>
            <person name="Futagami T."/>
            <person name="Toyoda A."/>
            <person name="Takaki Y."/>
            <person name="Nishi S."/>
            <person name="Hori S."/>
            <person name="Arai W."/>
            <person name="Tsubouchi T."/>
            <person name="Morono Y."/>
            <person name="Uchiyama I."/>
            <person name="Ito T."/>
            <person name="Fujiyama A."/>
            <person name="Inagaki F."/>
            <person name="Takami H."/>
        </authorList>
    </citation>
    <scope>NUCLEOTIDE SEQUENCE</scope>
    <source>
        <strain evidence="2">Expedition CK06-06</strain>
    </source>
</reference>
<feature type="non-terminal residue" evidence="2">
    <location>
        <position position="220"/>
    </location>
</feature>
<dbReference type="Gene3D" id="3.30.360.10">
    <property type="entry name" value="Dihydrodipicolinate Reductase, domain 2"/>
    <property type="match status" value="1"/>
</dbReference>
<sequence length="220" mass="24030">SAVPATFGSIEEGEKLLETVKKTGLKYMMAETSSFRADCYAMRQIYQAGGFGKLIYSEGEYYHYGPKPLPSYKGWRVGCPPLWYPTHSTAYYVSVTGKRFTAVSCGGFRGGFDAYKPGANKYKNAFTDEVALFQTSEGGMSRMLMCKGTRGRGGETGRVFGQRGWMEGTTYRGAVKKLPDTRRPPLPPGVPGGGHGGSHGLLMNDFVTSILANRQPMVNI</sequence>
<dbReference type="SUPFAM" id="SSF51735">
    <property type="entry name" value="NAD(P)-binding Rossmann-fold domains"/>
    <property type="match status" value="1"/>
</dbReference>
<name>X0YEJ3_9ZZZZ</name>
<protein>
    <recommendedName>
        <fullName evidence="3">Gfo/Idh/MocA-like oxidoreductase N-terminal domain-containing protein</fullName>
    </recommendedName>
</protein>
<dbReference type="AlphaFoldDB" id="X0YEJ3"/>
<evidence type="ECO:0008006" key="3">
    <source>
        <dbReference type="Google" id="ProtNLM"/>
    </source>
</evidence>
<comment type="caution">
    <text evidence="2">The sequence shown here is derived from an EMBL/GenBank/DDBJ whole genome shotgun (WGS) entry which is preliminary data.</text>
</comment>
<accession>X0YEJ3</accession>